<evidence type="ECO:0000313" key="6">
    <source>
        <dbReference type="Proteomes" id="UP000263642"/>
    </source>
</evidence>
<dbReference type="Pfam" id="PF07587">
    <property type="entry name" value="PSD1"/>
    <property type="match status" value="1"/>
</dbReference>
<dbReference type="InterPro" id="IPR011429">
    <property type="entry name" value="Cyt_c_Planctomycete-type"/>
</dbReference>
<feature type="signal peptide" evidence="1">
    <location>
        <begin position="1"/>
        <end position="22"/>
    </location>
</feature>
<gene>
    <name evidence="5" type="ORF">DIT97_33005</name>
</gene>
<dbReference type="GO" id="GO:0020037">
    <property type="term" value="F:heme binding"/>
    <property type="evidence" value="ECO:0007669"/>
    <property type="project" value="InterPro"/>
</dbReference>
<evidence type="ECO:0000259" key="4">
    <source>
        <dbReference type="Pfam" id="PF07635"/>
    </source>
</evidence>
<evidence type="ECO:0000256" key="1">
    <source>
        <dbReference type="SAM" id="SignalP"/>
    </source>
</evidence>
<dbReference type="InterPro" id="IPR036909">
    <property type="entry name" value="Cyt_c-like_dom_sf"/>
</dbReference>
<accession>A0A3D3RHR9</accession>
<dbReference type="PANTHER" id="PTHR35889">
    <property type="entry name" value="CYCLOINULO-OLIGOSACCHARIDE FRUCTANOTRANSFERASE-RELATED"/>
    <property type="match status" value="1"/>
</dbReference>
<sequence>MKEILVSCFLLSLLTSVSSSFADDNAFFRESVEPILNEHCYECHSHSAGLMEGGLTLDWQSGWKKGGTRGPAIMPGQPEQSLLIKAVQHTDPELQMPDTKLSDQEIAILVRWVKQGAVDPRNTKPVSENDNATDWWSLKPLQRPSVPTVQAGNPIDAFIQTRLKAEGISASPPADRHTLLRRLTSDLHGMHPVLADVEAFKNDTAPDAYARLVDRLLDSPHYGERWARHWLDTVHFADSHGFEHDVFRPHAWRYRDYVINRLNADVPWSQFIREQLAVDYFFPERSELMPALGFLGAGPYDQSAAATAPKSFEYLDRDDLVTQTMGAFVSTTANCARCHTHKFDPITQADYFALQAVFAGIGKGDVSFDADPQVAAKREHWKALKTAALTQNSEVLLLPENQKLVAEWEQTRRPPPRWETLQPDVFVSTHGAKLKRLPDGSILSEGKPTDQETVVVTGNTNLSTVTAIRLDVLTDDSLPHKGPGRAHNGNLHLSEFELQLFPPNASAGTVISFRRATADFNQDGWTIEHAIDGNLKTAWGIYPKVSVGHFAIFEPELALKVDPDTRIVVTLKQLHGGAHTIGRFKLSVTDSANLDVLALPAEAETVLSIPESQRTSAQQLSLSSLVLKYRADQEIKQLPPQDKVYAAAAEAVNERGMVRYSQPREIHLLARGDLEKPREIVPPGALTALSPLPGRFDLPQSHPEAARRAALADWLADSRNPLTWRSIANRVWHYHFGKGLCDTPNDFGRMGGTPSHPELLDWLACELRDHNGSLKHLHRLICNSNTYRQSSASRSDLVKQDPENRLLARMSRRRLDADSYRDAVLLVSGELDLKQGGPGDSHFTTTPGPQVTPVLHYDQFDLNRPDAHRRSIYRVVWRGIPDPLMDALDFPDLGLLSPTRGFSASPLQSLVLLNNRFVLHFAQKMAERAAKSKSNLSDQIRQVIRWTWLREPTPDELNQMTVLAQQHGLESVCRLVLNSNEFLFVE</sequence>
<dbReference type="Pfam" id="PF07635">
    <property type="entry name" value="PSCyt1"/>
    <property type="match status" value="1"/>
</dbReference>
<dbReference type="SUPFAM" id="SSF46626">
    <property type="entry name" value="Cytochrome c"/>
    <property type="match status" value="1"/>
</dbReference>
<dbReference type="PANTHER" id="PTHR35889:SF3">
    <property type="entry name" value="F-BOX DOMAIN-CONTAINING PROTEIN"/>
    <property type="match status" value="1"/>
</dbReference>
<dbReference type="EMBL" id="DQAY01000201">
    <property type="protein sequence ID" value="HCO27587.1"/>
    <property type="molecule type" value="Genomic_DNA"/>
</dbReference>
<proteinExistence type="predicted"/>
<evidence type="ECO:0000259" key="3">
    <source>
        <dbReference type="Pfam" id="PF07587"/>
    </source>
</evidence>
<dbReference type="GO" id="GO:0009055">
    <property type="term" value="F:electron transfer activity"/>
    <property type="evidence" value="ECO:0007669"/>
    <property type="project" value="InterPro"/>
</dbReference>
<protein>
    <recommendedName>
        <fullName evidence="7">Planctomycete cytochrome C</fullName>
    </recommendedName>
</protein>
<comment type="caution">
    <text evidence="5">The sequence shown here is derived from an EMBL/GenBank/DDBJ whole genome shotgun (WGS) entry which is preliminary data.</text>
</comment>
<feature type="chain" id="PRO_5017670261" description="Planctomycete cytochrome C" evidence="1">
    <location>
        <begin position="23"/>
        <end position="986"/>
    </location>
</feature>
<dbReference type="AlphaFoldDB" id="A0A3D3RHR9"/>
<reference evidence="5 6" key="1">
    <citation type="journal article" date="2018" name="Nat. Biotechnol.">
        <title>A standardized bacterial taxonomy based on genome phylogeny substantially revises the tree of life.</title>
        <authorList>
            <person name="Parks D.H."/>
            <person name="Chuvochina M."/>
            <person name="Waite D.W."/>
            <person name="Rinke C."/>
            <person name="Skarshewski A."/>
            <person name="Chaumeil P.A."/>
            <person name="Hugenholtz P."/>
        </authorList>
    </citation>
    <scope>NUCLEOTIDE SEQUENCE [LARGE SCALE GENOMIC DNA]</scope>
    <source>
        <strain evidence="5">UBA9375</strain>
    </source>
</reference>
<organism evidence="5 6">
    <name type="scientific">Gimesia maris</name>
    <dbReference type="NCBI Taxonomy" id="122"/>
    <lineage>
        <taxon>Bacteria</taxon>
        <taxon>Pseudomonadati</taxon>
        <taxon>Planctomycetota</taxon>
        <taxon>Planctomycetia</taxon>
        <taxon>Planctomycetales</taxon>
        <taxon>Planctomycetaceae</taxon>
        <taxon>Gimesia</taxon>
    </lineage>
</organism>
<dbReference type="Pfam" id="PF07583">
    <property type="entry name" value="PSCyt2"/>
    <property type="match status" value="1"/>
</dbReference>
<dbReference type="InterPro" id="IPR011444">
    <property type="entry name" value="DUF1549"/>
</dbReference>
<keyword evidence="1" id="KW-0732">Signal</keyword>
<dbReference type="Proteomes" id="UP000263642">
    <property type="component" value="Unassembled WGS sequence"/>
</dbReference>
<feature type="domain" description="DUF1553" evidence="3">
    <location>
        <begin position="707"/>
        <end position="961"/>
    </location>
</feature>
<feature type="domain" description="Cytochrome C Planctomycete-type" evidence="4">
    <location>
        <begin position="40"/>
        <end position="97"/>
    </location>
</feature>
<feature type="domain" description="DUF1549" evidence="2">
    <location>
        <begin position="154"/>
        <end position="361"/>
    </location>
</feature>
<name>A0A3D3RHR9_9PLAN</name>
<evidence type="ECO:0008006" key="7">
    <source>
        <dbReference type="Google" id="ProtNLM"/>
    </source>
</evidence>
<evidence type="ECO:0000313" key="5">
    <source>
        <dbReference type="EMBL" id="HCO27587.1"/>
    </source>
</evidence>
<dbReference type="InterPro" id="IPR022655">
    <property type="entry name" value="DUF1553"/>
</dbReference>
<evidence type="ECO:0000259" key="2">
    <source>
        <dbReference type="Pfam" id="PF07583"/>
    </source>
</evidence>